<organism evidence="2 3">
    <name type="scientific">Thermincola ferriacetica</name>
    <dbReference type="NCBI Taxonomy" id="281456"/>
    <lineage>
        <taxon>Bacteria</taxon>
        <taxon>Bacillati</taxon>
        <taxon>Bacillota</taxon>
        <taxon>Clostridia</taxon>
        <taxon>Eubacteriales</taxon>
        <taxon>Thermincolaceae</taxon>
        <taxon>Thermincola</taxon>
    </lineage>
</organism>
<proteinExistence type="predicted"/>
<evidence type="ECO:0000313" key="2">
    <source>
        <dbReference type="EMBL" id="KNZ70314.1"/>
    </source>
</evidence>
<comment type="caution">
    <text evidence="2">The sequence shown here is derived from an EMBL/GenBank/DDBJ whole genome shotgun (WGS) entry which is preliminary data.</text>
</comment>
<dbReference type="EMBL" id="LGTE01000004">
    <property type="protein sequence ID" value="KNZ70314.1"/>
    <property type="molecule type" value="Genomic_DNA"/>
</dbReference>
<dbReference type="AlphaFoldDB" id="A0A0L6W5E2"/>
<keyword evidence="1" id="KW-0175">Coiled coil</keyword>
<gene>
    <name evidence="2" type="ORF">Tfer_0874</name>
</gene>
<sequence>MEKWLIERLLKEVAEKKQEAKNALEWAYASVEKQYHPFIRLLDQSVCIYRKAVDAVPNELRLAGVWRHPKTGYLYITIRNPYMGADGRKKVFADKHVAANKKFSMTSNLEKLEEVMLTTGKRLPPDIPVRVRIESEIYGALEGIARIFWDDSGASGTNPLEVAYTSAVARAMGEAGIGILPTGFATYEEVVAALDAGAGKDADDNAGVIVAKVTPENTGSAAGSAAAGQDKKAGKTENGFYQVKILAEPEVKKADKGVFARIGAADLKTGEKLYLLYSGPSAEEAGKIPVGTKMTVQGQKFTQGSHTYLKVS</sequence>
<dbReference type="RefSeq" id="WP_052217025.1">
    <property type="nucleotide sequence ID" value="NZ_LGTE01000004.1"/>
</dbReference>
<evidence type="ECO:0000313" key="3">
    <source>
        <dbReference type="Proteomes" id="UP000037175"/>
    </source>
</evidence>
<accession>A0A0L6W5E2</accession>
<feature type="coiled-coil region" evidence="1">
    <location>
        <begin position="6"/>
        <end position="34"/>
    </location>
</feature>
<keyword evidence="3" id="KW-1185">Reference proteome</keyword>
<name>A0A0L6W5E2_9FIRM</name>
<evidence type="ECO:0000256" key="1">
    <source>
        <dbReference type="SAM" id="Coils"/>
    </source>
</evidence>
<dbReference type="Proteomes" id="UP000037175">
    <property type="component" value="Unassembled WGS sequence"/>
</dbReference>
<protein>
    <submittedName>
        <fullName evidence="2">Uncharacterized protein</fullName>
    </submittedName>
</protein>
<reference evidence="3" key="1">
    <citation type="submission" date="2015-07" db="EMBL/GenBank/DDBJ databases">
        <title>Complete Genome of Thermincola ferriacetica strain Z-0001T.</title>
        <authorList>
            <person name="Lusk B."/>
            <person name="Badalamenti J.P."/>
            <person name="Parameswaran P."/>
            <person name="Bond D.R."/>
            <person name="Torres C.I."/>
        </authorList>
    </citation>
    <scope>NUCLEOTIDE SEQUENCE [LARGE SCALE GENOMIC DNA]</scope>
    <source>
        <strain evidence="3">Z-0001</strain>
    </source>
</reference>